<evidence type="ECO:0000313" key="2">
    <source>
        <dbReference type="Proteomes" id="UP000011996"/>
    </source>
</evidence>
<dbReference type="AlphaFoldDB" id="M5RW74"/>
<accession>M5RW74</accession>
<reference evidence="1 2" key="1">
    <citation type="journal article" date="2013" name="Mar. Genomics">
        <title>Expression of sulfatases in Rhodopirellula baltica and the diversity of sulfatases in the genus Rhodopirellula.</title>
        <authorList>
            <person name="Wegner C.E."/>
            <person name="Richter-Heitmann T."/>
            <person name="Klindworth A."/>
            <person name="Klockow C."/>
            <person name="Richter M."/>
            <person name="Achstetter T."/>
            <person name="Glockner F.O."/>
            <person name="Harder J."/>
        </authorList>
    </citation>
    <scope>NUCLEOTIDE SEQUENCE [LARGE SCALE GENOMIC DNA]</scope>
    <source>
        <strain evidence="1 2">SH398</strain>
    </source>
</reference>
<sequence>MAGSNASINIRDVVLASHTEACRIKPRDDCDWQMVFEASTEIISIDAAVTTVDGEPTARIIGEMF</sequence>
<evidence type="ECO:0000313" key="1">
    <source>
        <dbReference type="EMBL" id="EMI23598.1"/>
    </source>
</evidence>
<organism evidence="1 2">
    <name type="scientific">Rhodopirellula europaea SH398</name>
    <dbReference type="NCBI Taxonomy" id="1263868"/>
    <lineage>
        <taxon>Bacteria</taxon>
        <taxon>Pseudomonadati</taxon>
        <taxon>Planctomycetota</taxon>
        <taxon>Planctomycetia</taxon>
        <taxon>Pirellulales</taxon>
        <taxon>Pirellulaceae</taxon>
        <taxon>Rhodopirellula</taxon>
    </lineage>
</organism>
<comment type="caution">
    <text evidence="1">The sequence shown here is derived from an EMBL/GenBank/DDBJ whole genome shotgun (WGS) entry which is preliminary data.</text>
</comment>
<gene>
    <name evidence="1" type="ORF">RESH_05849</name>
</gene>
<dbReference type="EMBL" id="ANOF01000188">
    <property type="protein sequence ID" value="EMI23598.1"/>
    <property type="molecule type" value="Genomic_DNA"/>
</dbReference>
<name>M5RW74_9BACT</name>
<protein>
    <submittedName>
        <fullName evidence="1">Uncharacterized protein</fullName>
    </submittedName>
</protein>
<dbReference type="Proteomes" id="UP000011996">
    <property type="component" value="Unassembled WGS sequence"/>
</dbReference>
<proteinExistence type="predicted"/>
<dbReference type="PATRIC" id="fig|1263868.3.peg.6347"/>
<dbReference type="STRING" id="1263868.RESH_05849"/>